<keyword evidence="2" id="KW-1185">Reference proteome</keyword>
<evidence type="ECO:0000313" key="2">
    <source>
        <dbReference type="Proteomes" id="UP001642484"/>
    </source>
</evidence>
<proteinExistence type="predicted"/>
<dbReference type="EMBL" id="CAXAMN010026184">
    <property type="protein sequence ID" value="CAK9101133.1"/>
    <property type="molecule type" value="Genomic_DNA"/>
</dbReference>
<accession>A0ABP0RKH9</accession>
<dbReference type="Proteomes" id="UP001642484">
    <property type="component" value="Unassembled WGS sequence"/>
</dbReference>
<comment type="caution">
    <text evidence="1">The sequence shown here is derived from an EMBL/GenBank/DDBJ whole genome shotgun (WGS) entry which is preliminary data.</text>
</comment>
<sequence length="67" mass="7634">MALHGGLSAKRSVFFGNVCSMGQLDKGKLTNKERKYVDKSGKKRFVGDKKALKASQYRPWYFAWCSQ</sequence>
<reference evidence="1 2" key="1">
    <citation type="submission" date="2024-02" db="EMBL/GenBank/DDBJ databases">
        <authorList>
            <person name="Chen Y."/>
            <person name="Shah S."/>
            <person name="Dougan E. K."/>
            <person name="Thang M."/>
            <person name="Chan C."/>
        </authorList>
    </citation>
    <scope>NUCLEOTIDE SEQUENCE [LARGE SCALE GENOMIC DNA]</scope>
</reference>
<evidence type="ECO:0000313" key="1">
    <source>
        <dbReference type="EMBL" id="CAK9101133.1"/>
    </source>
</evidence>
<gene>
    <name evidence="1" type="ORF">CCMP2556_LOCUS47708</name>
</gene>
<name>A0ABP0RKH9_9DINO</name>
<organism evidence="1 2">
    <name type="scientific">Durusdinium trenchii</name>
    <dbReference type="NCBI Taxonomy" id="1381693"/>
    <lineage>
        <taxon>Eukaryota</taxon>
        <taxon>Sar</taxon>
        <taxon>Alveolata</taxon>
        <taxon>Dinophyceae</taxon>
        <taxon>Suessiales</taxon>
        <taxon>Symbiodiniaceae</taxon>
        <taxon>Durusdinium</taxon>
    </lineage>
</organism>
<protein>
    <submittedName>
        <fullName evidence="1">Uncharacterized protein</fullName>
    </submittedName>
</protein>